<proteinExistence type="predicted"/>
<feature type="region of interest" description="Disordered" evidence="1">
    <location>
        <begin position="79"/>
        <end position="113"/>
    </location>
</feature>
<accession>A0A0B7JRX9</accession>
<dbReference type="EMBL" id="CDPU01000008">
    <property type="protein sequence ID" value="CEO47739.1"/>
    <property type="molecule type" value="Genomic_DNA"/>
</dbReference>
<protein>
    <submittedName>
        <fullName evidence="2">Uncharacterized protein</fullName>
    </submittedName>
</protein>
<reference evidence="2" key="1">
    <citation type="submission" date="2015-01" db="EMBL/GenBank/DDBJ databases">
        <authorList>
            <person name="Durling Mikael"/>
        </authorList>
    </citation>
    <scope>NUCLEOTIDE SEQUENCE</scope>
</reference>
<gene>
    <name evidence="2" type="ORF">BN869_000003794_1</name>
</gene>
<evidence type="ECO:0000313" key="2">
    <source>
        <dbReference type="EMBL" id="CEO47739.1"/>
    </source>
</evidence>
<organism evidence="2">
    <name type="scientific">Bionectria ochroleuca</name>
    <name type="common">Gliocladium roseum</name>
    <dbReference type="NCBI Taxonomy" id="29856"/>
    <lineage>
        <taxon>Eukaryota</taxon>
        <taxon>Fungi</taxon>
        <taxon>Dikarya</taxon>
        <taxon>Ascomycota</taxon>
        <taxon>Pezizomycotina</taxon>
        <taxon>Sordariomycetes</taxon>
        <taxon>Hypocreomycetidae</taxon>
        <taxon>Hypocreales</taxon>
        <taxon>Bionectriaceae</taxon>
        <taxon>Clonostachys</taxon>
    </lineage>
</organism>
<name>A0A0B7JRX9_BIOOC</name>
<evidence type="ECO:0000256" key="1">
    <source>
        <dbReference type="SAM" id="MobiDB-lite"/>
    </source>
</evidence>
<sequence>VASNWISRLFRRHDHLFRHHGPFLRCQTCWPSFTRPEGRAERTFPPANRWEHMADLAAPKEALTAESLVVATVASSSREDGQVGLSSSTGSSWAIPVTGPPPPDNDHGSASLAMSSTSSETHFSTTQLSCPDFLTVDNERLRWSNQQLLSERDSMRAERDTLRQRVEGWVGPIEKLLGGVLDQLDTPSEVRAKLCELSQAVQDLRKELG</sequence>
<dbReference type="AlphaFoldDB" id="A0A0B7JRX9"/>
<feature type="non-terminal residue" evidence="2">
    <location>
        <position position="1"/>
    </location>
</feature>